<dbReference type="EMBL" id="QFRJ01000001">
    <property type="protein sequence ID" value="PWH87140.1"/>
    <property type="molecule type" value="Genomic_DNA"/>
</dbReference>
<reference evidence="1 2" key="1">
    <citation type="submission" date="2018-05" db="EMBL/GenBank/DDBJ databases">
        <title>Brumimicrobium oceani sp. nov., isolated from coastal sediment.</title>
        <authorList>
            <person name="Kou Y."/>
        </authorList>
    </citation>
    <scope>NUCLEOTIDE SEQUENCE [LARGE SCALE GENOMIC DNA]</scope>
    <source>
        <strain evidence="1 2">C305</strain>
    </source>
</reference>
<sequence length="244" mass="29112">MSRTLIVITIFIHSFIIFGQNNYDLFGPDETDEFRGTFYSNFFGANIQSVSTSLNTYYATRKYEGKKLNKPVRYYLHGELSNELCGVKFKYELIETEEPKNLKLVKKYHLHVLNFSEYEDYFQIDSFNYYMKVDSIEAFEDLVNLDIQISSKDKENEIGIYFHSKSGDYYIKSERYCVRVKTKVKFRLKGKGKLFLRRYNYDIDKSELCKELLEYINFVDEPYDIDYGNVTAPDVNRYDLYELE</sequence>
<protein>
    <submittedName>
        <fullName evidence="1">Uncharacterized protein</fullName>
    </submittedName>
</protein>
<reference evidence="1 2" key="2">
    <citation type="submission" date="2018-05" db="EMBL/GenBank/DDBJ databases">
        <authorList>
            <person name="Lanie J.A."/>
            <person name="Ng W.-L."/>
            <person name="Kazmierczak K.M."/>
            <person name="Andrzejewski T.M."/>
            <person name="Davidsen T.M."/>
            <person name="Wayne K.J."/>
            <person name="Tettelin H."/>
            <person name="Glass J.I."/>
            <person name="Rusch D."/>
            <person name="Podicherti R."/>
            <person name="Tsui H.-C.T."/>
            <person name="Winkler M.E."/>
        </authorList>
    </citation>
    <scope>NUCLEOTIDE SEQUENCE [LARGE SCALE GENOMIC DNA]</scope>
    <source>
        <strain evidence="1 2">C305</strain>
    </source>
</reference>
<name>A0A2U2XHC4_9FLAO</name>
<organism evidence="1 2">
    <name type="scientific">Brumimicrobium oceani</name>
    <dbReference type="NCBI Taxonomy" id="2100725"/>
    <lineage>
        <taxon>Bacteria</taxon>
        <taxon>Pseudomonadati</taxon>
        <taxon>Bacteroidota</taxon>
        <taxon>Flavobacteriia</taxon>
        <taxon>Flavobacteriales</taxon>
        <taxon>Crocinitomicaceae</taxon>
        <taxon>Brumimicrobium</taxon>
    </lineage>
</organism>
<dbReference type="AlphaFoldDB" id="A0A2U2XHC4"/>
<evidence type="ECO:0000313" key="1">
    <source>
        <dbReference type="EMBL" id="PWH87140.1"/>
    </source>
</evidence>
<gene>
    <name evidence="1" type="ORF">DIT68_02440</name>
</gene>
<proteinExistence type="predicted"/>
<dbReference type="Proteomes" id="UP000245370">
    <property type="component" value="Unassembled WGS sequence"/>
</dbReference>
<accession>A0A2U2XHC4</accession>
<comment type="caution">
    <text evidence="1">The sequence shown here is derived from an EMBL/GenBank/DDBJ whole genome shotgun (WGS) entry which is preliminary data.</text>
</comment>
<keyword evidence="2" id="KW-1185">Reference proteome</keyword>
<evidence type="ECO:0000313" key="2">
    <source>
        <dbReference type="Proteomes" id="UP000245370"/>
    </source>
</evidence>
<dbReference type="RefSeq" id="WP_109358220.1">
    <property type="nucleotide sequence ID" value="NZ_QFRJ01000001.1"/>
</dbReference>